<evidence type="ECO:0000313" key="10">
    <source>
        <dbReference type="EMBL" id="GGF04640.1"/>
    </source>
</evidence>
<evidence type="ECO:0000256" key="5">
    <source>
        <dbReference type="ARBA" id="ARBA00023077"/>
    </source>
</evidence>
<gene>
    <name evidence="10" type="ORF">GCM10011518_12340</name>
</gene>
<evidence type="ECO:0000256" key="3">
    <source>
        <dbReference type="ARBA" id="ARBA00022452"/>
    </source>
</evidence>
<dbReference type="PROSITE" id="PS52016">
    <property type="entry name" value="TONB_DEPENDENT_REC_3"/>
    <property type="match status" value="1"/>
</dbReference>
<proteinExistence type="inferred from homology"/>
<dbReference type="EMBL" id="BMKP01000002">
    <property type="protein sequence ID" value="GGF04640.1"/>
    <property type="molecule type" value="Genomic_DNA"/>
</dbReference>
<comment type="caution">
    <text evidence="10">The sequence shown here is derived from an EMBL/GenBank/DDBJ whole genome shotgun (WGS) entry which is preliminary data.</text>
</comment>
<keyword evidence="4 8" id="KW-0812">Transmembrane</keyword>
<organism evidence="10 11">
    <name type="scientific">Flavobacterium limi</name>
    <dbReference type="NCBI Taxonomy" id="2045105"/>
    <lineage>
        <taxon>Bacteria</taxon>
        <taxon>Pseudomonadati</taxon>
        <taxon>Bacteroidota</taxon>
        <taxon>Flavobacteriia</taxon>
        <taxon>Flavobacteriales</taxon>
        <taxon>Flavobacteriaceae</taxon>
        <taxon>Flavobacterium</taxon>
    </lineage>
</organism>
<feature type="domain" description="TonB-dependent receptor-like beta-barrel" evidence="9">
    <location>
        <begin position="60"/>
        <end position="405"/>
    </location>
</feature>
<keyword evidence="6 8" id="KW-0472">Membrane</keyword>
<keyword evidence="7 8" id="KW-0998">Cell outer membrane</keyword>
<evidence type="ECO:0000256" key="2">
    <source>
        <dbReference type="ARBA" id="ARBA00022448"/>
    </source>
</evidence>
<keyword evidence="2 8" id="KW-0813">Transport</keyword>
<evidence type="ECO:0000256" key="7">
    <source>
        <dbReference type="ARBA" id="ARBA00023237"/>
    </source>
</evidence>
<dbReference type="InterPro" id="IPR023996">
    <property type="entry name" value="TonB-dep_OMP_SusC/RagA"/>
</dbReference>
<comment type="subcellular location">
    <subcellularLocation>
        <location evidence="1 8">Cell outer membrane</location>
        <topology evidence="1 8">Multi-pass membrane protein</topology>
    </subcellularLocation>
</comment>
<evidence type="ECO:0000313" key="11">
    <source>
        <dbReference type="Proteomes" id="UP000655016"/>
    </source>
</evidence>
<name>A0ABQ1TYP2_9FLAO</name>
<sequence length="669" mass="73757">MFSARANIDFKLSESFKIGINFSPSYSERNDPGVEGKDNTLFKALTATPVFESATNAAGEKYTTRYAWGSSTTNMLNALAKTGKNSMYRNIISTYADYKFANAFIWKTTINFDNSDNTFESYTPNDVQASIRGAFNTYRRLNIVNENTLNYNKSIGDHGFNVLLGESFSSYKITRSNLSSGGLYNSSTIETLPTGSLGFTNAEKNTLLSFFTRFQYDFKEKYMLSASVRSDGSSKFGKDNRWGTFYSLSLGWRVKQESFLENVDWLADLKLRASTGTNGSNNIGSYSSYSTLASFNYSVGGANGIGQGVNSIGNPSLHWEQSKSVDFGLDLSILKNRISATFDVYRKKNTDLLLRLPVPAASGFTSYLTNVGAVQNQGWEFELNTVNVKNTNFEWKTSANLSHNENKVLALGPDQTKIEINNDFAAGVPFIKLEVGKPMYTIFGLQQNGVITQADLDKAIAVTAADPSVPLPTTIGGNKWVLGDPRYIDQNGDGKINTEDRVDLGNPTPKYTWGITNNFKYKNLDLSVLVQGQNGGTVYGLTGRAINRTGMGSVENALNVDPAIRGNWKTSFGYQANSDWMYKSDYVSIRSISLGYSLKEAVKSLKRIDNARLYVTGENWFYWNKYHGGFNPEAVNTSGSSNSDFAVPVDYGGAPLAKSIVLGLNVNFN</sequence>
<keyword evidence="5" id="KW-0798">TonB box</keyword>
<dbReference type="InterPro" id="IPR039426">
    <property type="entry name" value="TonB-dep_rcpt-like"/>
</dbReference>
<reference evidence="11" key="1">
    <citation type="journal article" date="2019" name="Int. J. Syst. Evol. Microbiol.">
        <title>The Global Catalogue of Microorganisms (GCM) 10K type strain sequencing project: providing services to taxonomists for standard genome sequencing and annotation.</title>
        <authorList>
            <consortium name="The Broad Institute Genomics Platform"/>
            <consortium name="The Broad Institute Genome Sequencing Center for Infectious Disease"/>
            <person name="Wu L."/>
            <person name="Ma J."/>
        </authorList>
    </citation>
    <scope>NUCLEOTIDE SEQUENCE [LARGE SCALE GENOMIC DNA]</scope>
    <source>
        <strain evidence="11">CGMCC 1.16060</strain>
    </source>
</reference>
<evidence type="ECO:0000256" key="1">
    <source>
        <dbReference type="ARBA" id="ARBA00004571"/>
    </source>
</evidence>
<evidence type="ECO:0000256" key="8">
    <source>
        <dbReference type="PROSITE-ProRule" id="PRU01360"/>
    </source>
</evidence>
<keyword evidence="3 8" id="KW-1134">Transmembrane beta strand</keyword>
<evidence type="ECO:0000256" key="4">
    <source>
        <dbReference type="ARBA" id="ARBA00022692"/>
    </source>
</evidence>
<dbReference type="InterPro" id="IPR000531">
    <property type="entry name" value="Beta-barrel_TonB"/>
</dbReference>
<dbReference type="Proteomes" id="UP000655016">
    <property type="component" value="Unassembled WGS sequence"/>
</dbReference>
<dbReference type="Gene3D" id="2.40.170.20">
    <property type="entry name" value="TonB-dependent receptor, beta-barrel domain"/>
    <property type="match status" value="1"/>
</dbReference>
<evidence type="ECO:0000259" key="9">
    <source>
        <dbReference type="Pfam" id="PF00593"/>
    </source>
</evidence>
<dbReference type="Pfam" id="PF00593">
    <property type="entry name" value="TonB_dep_Rec_b-barrel"/>
    <property type="match status" value="1"/>
</dbReference>
<dbReference type="NCBIfam" id="TIGR04056">
    <property type="entry name" value="OMP_RagA_SusC"/>
    <property type="match status" value="1"/>
</dbReference>
<dbReference type="InterPro" id="IPR036942">
    <property type="entry name" value="Beta-barrel_TonB_sf"/>
</dbReference>
<accession>A0ABQ1TYP2</accession>
<evidence type="ECO:0000256" key="6">
    <source>
        <dbReference type="ARBA" id="ARBA00023136"/>
    </source>
</evidence>
<comment type="similarity">
    <text evidence="8">Belongs to the TonB-dependent receptor family.</text>
</comment>
<keyword evidence="11" id="KW-1185">Reference proteome</keyword>
<protein>
    <recommendedName>
        <fullName evidence="9">TonB-dependent receptor-like beta-barrel domain-containing protein</fullName>
    </recommendedName>
</protein>
<dbReference type="SUPFAM" id="SSF56935">
    <property type="entry name" value="Porins"/>
    <property type="match status" value="1"/>
</dbReference>